<dbReference type="NCBIfam" id="TIGR02174">
    <property type="entry name" value="CXXU_selWTH"/>
    <property type="match status" value="1"/>
</dbReference>
<keyword evidence="1" id="KW-0676">Redox-active center</keyword>
<evidence type="ECO:0000256" key="1">
    <source>
        <dbReference type="ARBA" id="ARBA00023284"/>
    </source>
</evidence>
<name>A0A443SV52_9ACAR</name>
<accession>A0A443SV52</accession>
<dbReference type="VEuPathDB" id="VectorBase:LDEU000657"/>
<sequence>MRTMELIDKIKKKYPDAVIEDKDGPLGSFEVTINGNLVYSKAKEGKLPNFDDIIKKVDEEAKKG</sequence>
<comment type="caution">
    <text evidence="2">The sequence shown here is derived from an EMBL/GenBank/DDBJ whole genome shotgun (WGS) entry which is preliminary data.</text>
</comment>
<dbReference type="InterPro" id="IPR011893">
    <property type="entry name" value="Selenoprotein_Rdx-typ"/>
</dbReference>
<dbReference type="SUPFAM" id="SSF52833">
    <property type="entry name" value="Thioredoxin-like"/>
    <property type="match status" value="1"/>
</dbReference>
<organism evidence="2 3">
    <name type="scientific">Leptotrombidium deliense</name>
    <dbReference type="NCBI Taxonomy" id="299467"/>
    <lineage>
        <taxon>Eukaryota</taxon>
        <taxon>Metazoa</taxon>
        <taxon>Ecdysozoa</taxon>
        <taxon>Arthropoda</taxon>
        <taxon>Chelicerata</taxon>
        <taxon>Arachnida</taxon>
        <taxon>Acari</taxon>
        <taxon>Acariformes</taxon>
        <taxon>Trombidiformes</taxon>
        <taxon>Prostigmata</taxon>
        <taxon>Anystina</taxon>
        <taxon>Parasitengona</taxon>
        <taxon>Trombiculoidea</taxon>
        <taxon>Trombiculidae</taxon>
        <taxon>Leptotrombidium</taxon>
    </lineage>
</organism>
<dbReference type="OrthoDB" id="5962009at2759"/>
<dbReference type="EMBL" id="NCKV01000179">
    <property type="protein sequence ID" value="RWS31384.1"/>
    <property type="molecule type" value="Genomic_DNA"/>
</dbReference>
<dbReference type="Proteomes" id="UP000288716">
    <property type="component" value="Unassembled WGS sequence"/>
</dbReference>
<proteinExistence type="predicted"/>
<gene>
    <name evidence="2" type="ORF">B4U80_05720</name>
</gene>
<dbReference type="Gene3D" id="3.40.30.10">
    <property type="entry name" value="Glutaredoxin"/>
    <property type="match status" value="1"/>
</dbReference>
<evidence type="ECO:0008006" key="4">
    <source>
        <dbReference type="Google" id="ProtNLM"/>
    </source>
</evidence>
<evidence type="ECO:0000313" key="2">
    <source>
        <dbReference type="EMBL" id="RWS31384.1"/>
    </source>
</evidence>
<dbReference type="Pfam" id="PF10262">
    <property type="entry name" value="Rdx"/>
    <property type="match status" value="1"/>
</dbReference>
<dbReference type="InterPro" id="IPR036249">
    <property type="entry name" value="Thioredoxin-like_sf"/>
</dbReference>
<reference evidence="2 3" key="1">
    <citation type="journal article" date="2018" name="Gigascience">
        <title>Genomes of trombidid mites reveal novel predicted allergens and laterally-transferred genes associated with secondary metabolism.</title>
        <authorList>
            <person name="Dong X."/>
            <person name="Chaisiri K."/>
            <person name="Xia D."/>
            <person name="Armstrong S.D."/>
            <person name="Fang Y."/>
            <person name="Donnelly M.J."/>
            <person name="Kadowaki T."/>
            <person name="McGarry J.W."/>
            <person name="Darby A.C."/>
            <person name="Makepeace B.L."/>
        </authorList>
    </citation>
    <scope>NUCLEOTIDE SEQUENCE [LARGE SCALE GENOMIC DNA]</scope>
    <source>
        <strain evidence="2">UoL-UT</strain>
    </source>
</reference>
<protein>
    <recommendedName>
        <fullName evidence="4">Migration and invasion enhancer 1-like protein</fullName>
    </recommendedName>
</protein>
<keyword evidence="3" id="KW-1185">Reference proteome</keyword>
<dbReference type="AlphaFoldDB" id="A0A443SV52"/>
<evidence type="ECO:0000313" key="3">
    <source>
        <dbReference type="Proteomes" id="UP000288716"/>
    </source>
</evidence>